<dbReference type="InterPro" id="IPR002347">
    <property type="entry name" value="SDR_fam"/>
</dbReference>
<dbReference type="GO" id="GO:0035925">
    <property type="term" value="F:mRNA 3'-UTR AU-rich region binding"/>
    <property type="evidence" value="ECO:0007669"/>
    <property type="project" value="TreeGrafter"/>
</dbReference>
<dbReference type="Proteomes" id="UP000321685">
    <property type="component" value="Unassembled WGS sequence"/>
</dbReference>
<proteinExistence type="predicted"/>
<dbReference type="SMART" id="SM00829">
    <property type="entry name" value="PKS_ER"/>
    <property type="match status" value="1"/>
</dbReference>
<dbReference type="PANTHER" id="PTHR48106">
    <property type="entry name" value="QUINONE OXIDOREDUCTASE PIG3-RELATED"/>
    <property type="match status" value="1"/>
</dbReference>
<dbReference type="AlphaFoldDB" id="A0A511DG23"/>
<dbReference type="GO" id="GO:0005829">
    <property type="term" value="C:cytosol"/>
    <property type="evidence" value="ECO:0007669"/>
    <property type="project" value="TreeGrafter"/>
</dbReference>
<keyword evidence="1" id="KW-0521">NADP</keyword>
<evidence type="ECO:0000313" key="5">
    <source>
        <dbReference type="Proteomes" id="UP000321685"/>
    </source>
</evidence>
<dbReference type="InterPro" id="IPR036291">
    <property type="entry name" value="NAD(P)-bd_dom_sf"/>
</dbReference>
<dbReference type="Pfam" id="PF13602">
    <property type="entry name" value="ADH_zinc_N_2"/>
    <property type="match status" value="1"/>
</dbReference>
<gene>
    <name evidence="4" type="ORF">PSU4_26840</name>
</gene>
<organism evidence="4 5">
    <name type="scientific">Pseudonocardia sulfidoxydans NBRC 16205</name>
    <dbReference type="NCBI Taxonomy" id="1223511"/>
    <lineage>
        <taxon>Bacteria</taxon>
        <taxon>Bacillati</taxon>
        <taxon>Actinomycetota</taxon>
        <taxon>Actinomycetes</taxon>
        <taxon>Pseudonocardiales</taxon>
        <taxon>Pseudonocardiaceae</taxon>
        <taxon>Pseudonocardia</taxon>
    </lineage>
</organism>
<dbReference type="PRINTS" id="PR00081">
    <property type="entry name" value="GDHRDH"/>
</dbReference>
<sequence>MRAWVPTLQPAEPVEWHHVEEPVPGPGEVLVAVEAYSPNRGEAFLLEAPRPGWRPGKDVAGTVAATGPDVRWPEVGTRVVAHPESGGWAERVVVPVTRLAELPDDIDAVVAAALPLAGLTALRLLKVCGPLFGKTVLVTGASGGVGHYLVELAAAQGAILTAVSSSPDRGRRLRELGAAEIVHDVADTSGPFDVVVESVGGDVLPKAWARLAGRGLLVWLGQASREPVTLDFFDWSGAESGTLRKFSYADSDRGEDEDLATLVRLVQAGRLHPEIGDVRPWSDTCAALTDLVARKIRGNVVLTVDPGGL</sequence>
<dbReference type="PANTHER" id="PTHR48106:SF13">
    <property type="entry name" value="QUINONE OXIDOREDUCTASE-RELATED"/>
    <property type="match status" value="1"/>
</dbReference>
<dbReference type="Gene3D" id="3.40.50.720">
    <property type="entry name" value="NAD(P)-binding Rossmann-like Domain"/>
    <property type="match status" value="1"/>
</dbReference>
<dbReference type="InterPro" id="IPR011032">
    <property type="entry name" value="GroES-like_sf"/>
</dbReference>
<dbReference type="InterPro" id="IPR013154">
    <property type="entry name" value="ADH-like_N"/>
</dbReference>
<evidence type="ECO:0000256" key="1">
    <source>
        <dbReference type="ARBA" id="ARBA00022857"/>
    </source>
</evidence>
<dbReference type="SUPFAM" id="SSF50129">
    <property type="entry name" value="GroES-like"/>
    <property type="match status" value="1"/>
</dbReference>
<protein>
    <submittedName>
        <fullName evidence="4">Oxidoreductase</fullName>
    </submittedName>
</protein>
<dbReference type="InterPro" id="IPR020843">
    <property type="entry name" value="ER"/>
</dbReference>
<evidence type="ECO:0000259" key="3">
    <source>
        <dbReference type="SMART" id="SM00829"/>
    </source>
</evidence>
<dbReference type="Gene3D" id="3.90.180.10">
    <property type="entry name" value="Medium-chain alcohol dehydrogenases, catalytic domain"/>
    <property type="match status" value="1"/>
</dbReference>
<feature type="domain" description="Enoyl reductase (ER)" evidence="3">
    <location>
        <begin position="9"/>
        <end position="302"/>
    </location>
</feature>
<evidence type="ECO:0000313" key="4">
    <source>
        <dbReference type="EMBL" id="GEL23730.1"/>
    </source>
</evidence>
<dbReference type="SUPFAM" id="SSF51735">
    <property type="entry name" value="NAD(P)-binding Rossmann-fold domains"/>
    <property type="match status" value="1"/>
</dbReference>
<reference evidence="4 5" key="1">
    <citation type="submission" date="2019-07" db="EMBL/GenBank/DDBJ databases">
        <title>Whole genome shotgun sequence of Pseudonocardia sulfidoxydans NBRC 16205.</title>
        <authorList>
            <person name="Hosoyama A."/>
            <person name="Uohara A."/>
            <person name="Ohji S."/>
            <person name="Ichikawa N."/>
        </authorList>
    </citation>
    <scope>NUCLEOTIDE SEQUENCE [LARGE SCALE GENOMIC DNA]</scope>
    <source>
        <strain evidence="4 5">NBRC 16205</strain>
    </source>
</reference>
<dbReference type="EMBL" id="BJVJ01000023">
    <property type="protein sequence ID" value="GEL23730.1"/>
    <property type="molecule type" value="Genomic_DNA"/>
</dbReference>
<accession>A0A511DG23</accession>
<comment type="caution">
    <text evidence="4">The sequence shown here is derived from an EMBL/GenBank/DDBJ whole genome shotgun (WGS) entry which is preliminary data.</text>
</comment>
<evidence type="ECO:0000256" key="2">
    <source>
        <dbReference type="ARBA" id="ARBA00023002"/>
    </source>
</evidence>
<dbReference type="RefSeq" id="WP_147107379.1">
    <property type="nucleotide sequence ID" value="NZ_BJVJ01000023.1"/>
</dbReference>
<dbReference type="Pfam" id="PF08240">
    <property type="entry name" value="ADH_N"/>
    <property type="match status" value="1"/>
</dbReference>
<keyword evidence="5" id="KW-1185">Reference proteome</keyword>
<dbReference type="GO" id="GO:0070402">
    <property type="term" value="F:NADPH binding"/>
    <property type="evidence" value="ECO:0007669"/>
    <property type="project" value="TreeGrafter"/>
</dbReference>
<keyword evidence="2" id="KW-0560">Oxidoreductase</keyword>
<name>A0A511DG23_9PSEU</name>
<dbReference type="GO" id="GO:0003960">
    <property type="term" value="F:quinone reductase (NADPH) activity"/>
    <property type="evidence" value="ECO:0007669"/>
    <property type="project" value="TreeGrafter"/>
</dbReference>
<dbReference type="OrthoDB" id="3813297at2"/>